<evidence type="ECO:0000313" key="3">
    <source>
        <dbReference type="Proteomes" id="UP000479710"/>
    </source>
</evidence>
<proteinExistence type="predicted"/>
<keyword evidence="3" id="KW-1185">Reference proteome</keyword>
<evidence type="ECO:0000313" key="2">
    <source>
        <dbReference type="EMBL" id="KAF0912716.1"/>
    </source>
</evidence>
<accession>A0A6G1DJX5</accession>
<dbReference type="AlphaFoldDB" id="A0A6G1DJX5"/>
<dbReference type="EMBL" id="SPHZ02000006">
    <property type="protein sequence ID" value="KAF0912716.1"/>
    <property type="molecule type" value="Genomic_DNA"/>
</dbReference>
<organism evidence="2 3">
    <name type="scientific">Oryza meyeriana var. granulata</name>
    <dbReference type="NCBI Taxonomy" id="110450"/>
    <lineage>
        <taxon>Eukaryota</taxon>
        <taxon>Viridiplantae</taxon>
        <taxon>Streptophyta</taxon>
        <taxon>Embryophyta</taxon>
        <taxon>Tracheophyta</taxon>
        <taxon>Spermatophyta</taxon>
        <taxon>Magnoliopsida</taxon>
        <taxon>Liliopsida</taxon>
        <taxon>Poales</taxon>
        <taxon>Poaceae</taxon>
        <taxon>BOP clade</taxon>
        <taxon>Oryzoideae</taxon>
        <taxon>Oryzeae</taxon>
        <taxon>Oryzinae</taxon>
        <taxon>Oryza</taxon>
        <taxon>Oryza meyeriana</taxon>
    </lineage>
</organism>
<evidence type="ECO:0000256" key="1">
    <source>
        <dbReference type="SAM" id="MobiDB-lite"/>
    </source>
</evidence>
<dbReference type="Proteomes" id="UP000479710">
    <property type="component" value="Unassembled WGS sequence"/>
</dbReference>
<gene>
    <name evidence="2" type="ORF">E2562_018964</name>
</gene>
<name>A0A6G1DJX5_9ORYZ</name>
<sequence length="171" mass="18590">MTLAGSEKMTLAAAEKMGSEKMTLAAAEKMSLAAAERMSLATLRTTIRTSRTTNGVASEYPTLPTTRVATTKPNQAPSSEKQSPVSKNCSTAAAALAGDDTKNGSWLGAEYGTNRVKTSYSLEKKKMRKCTFFFLGAGGSRWCGAVAERGRHSVARRGWWMQYRQYLESDQ</sequence>
<feature type="region of interest" description="Disordered" evidence="1">
    <location>
        <begin position="66"/>
        <end position="87"/>
    </location>
</feature>
<protein>
    <submittedName>
        <fullName evidence="2">Uncharacterized protein</fullName>
    </submittedName>
</protein>
<comment type="caution">
    <text evidence="2">The sequence shown here is derived from an EMBL/GenBank/DDBJ whole genome shotgun (WGS) entry which is preliminary data.</text>
</comment>
<reference evidence="2 3" key="1">
    <citation type="submission" date="2019-11" db="EMBL/GenBank/DDBJ databases">
        <title>Whole genome sequence of Oryza granulata.</title>
        <authorList>
            <person name="Li W."/>
        </authorList>
    </citation>
    <scope>NUCLEOTIDE SEQUENCE [LARGE SCALE GENOMIC DNA]</scope>
    <source>
        <strain evidence="3">cv. Menghai</strain>
        <tissue evidence="2">Leaf</tissue>
    </source>
</reference>